<keyword evidence="1" id="KW-0812">Transmembrane</keyword>
<sequence length="104" mass="12331">MTRKQDWPLVSAVGALFISLLVCMAILAFTAMTPEARFDSVRQTYEIRISESERRYELKLNRLQDQINSASYTQDRQSRLQYEELDSLKRKISELERKIKEKQE</sequence>
<organism evidence="2 3">
    <name type="scientific">Pseudomonas phage vB_PaeM_C2-10_Ab08</name>
    <dbReference type="NCBI Taxonomy" id="1548903"/>
    <lineage>
        <taxon>Viruses</taxon>
        <taxon>Duplodnaviria</taxon>
        <taxon>Heunggongvirae</taxon>
        <taxon>Uroviricota</taxon>
        <taxon>Caudoviricetes</taxon>
        <taxon>Vandenendeviridae</taxon>
        <taxon>Skurskavirinae</taxon>
        <taxon>Pakpunavirus</taxon>
        <taxon>Pakpunavirus CAb1</taxon>
    </lineage>
</organism>
<keyword evidence="1" id="KW-0472">Membrane</keyword>
<dbReference type="Proteomes" id="UP000030224">
    <property type="component" value="Segment"/>
</dbReference>
<protein>
    <submittedName>
        <fullName evidence="2">Uncharacterized protein</fullName>
    </submittedName>
</protein>
<evidence type="ECO:0000313" key="2">
    <source>
        <dbReference type="EMBL" id="CEF89397.1"/>
    </source>
</evidence>
<reference evidence="2 3" key="1">
    <citation type="journal article" date="2015" name="PLoS ONE">
        <title>Investigation of a Large Collection of Pseudomonas aeruginosa Bacteriophages Collected from a Single Environmental Source in Abidjan, Cote d'Ivoire.</title>
        <authorList>
            <person name="Essoh C."/>
            <person name="Latino L."/>
            <person name="Midoux C."/>
            <person name="Blouin Y."/>
            <person name="Loukou G."/>
            <person name="Nguetta S.P."/>
            <person name="Lathro S."/>
            <person name="Cablanmian A."/>
            <person name="Kouassi A.K."/>
            <person name="Vergnaud G."/>
            <person name="Pourcel C."/>
        </authorList>
    </citation>
    <scope>NUCLEOTIDE SEQUENCE [LARGE SCALE GENOMIC DNA]</scope>
    <source>
        <strain evidence="2">Ab08</strain>
    </source>
</reference>
<evidence type="ECO:0000256" key="1">
    <source>
        <dbReference type="SAM" id="Phobius"/>
    </source>
</evidence>
<accession>A0A0A1IWP7</accession>
<feature type="transmembrane region" description="Helical" evidence="1">
    <location>
        <begin position="12"/>
        <end position="32"/>
    </location>
</feature>
<name>A0A0A1IWP7_9CAUD</name>
<proteinExistence type="predicted"/>
<dbReference type="EMBL" id="LN610575">
    <property type="protein sequence ID" value="CEF89397.1"/>
    <property type="molecule type" value="Genomic_DNA"/>
</dbReference>
<gene>
    <name evidence="2" type="primary">ORF83</name>
</gene>
<evidence type="ECO:0000313" key="3">
    <source>
        <dbReference type="Proteomes" id="UP000030224"/>
    </source>
</evidence>
<keyword evidence="1" id="KW-1133">Transmembrane helix</keyword>